<name>A0A1E3VJT8_9HYPH</name>
<dbReference type="CDD" id="cd07177">
    <property type="entry name" value="terB_like"/>
    <property type="match status" value="1"/>
</dbReference>
<dbReference type="Proteomes" id="UP000094172">
    <property type="component" value="Unassembled WGS sequence"/>
</dbReference>
<comment type="caution">
    <text evidence="2">The sequence shown here is derived from an EMBL/GenBank/DDBJ whole genome shotgun (WGS) entry which is preliminary data.</text>
</comment>
<sequence length="138" mass="14974">MTREKEPSVSDEIGSCDVILKAMVAMASADGHLDSREVGLIQDIFKDCTGKTLGADAVARAAHQNEAEDIRNVLADLAPSLDLTTKDEILCAAYRVLLADNRVAGEERKELHEMARALHISEIHLSALLEELAASLHE</sequence>
<accession>A0A1E3VJT8</accession>
<dbReference type="AlphaFoldDB" id="A0A1E3VJT8"/>
<feature type="domain" description="Co-chaperone DjlA N-terminal" evidence="1">
    <location>
        <begin position="22"/>
        <end position="124"/>
    </location>
</feature>
<protein>
    <recommendedName>
        <fullName evidence="1">Co-chaperone DjlA N-terminal domain-containing protein</fullName>
    </recommendedName>
</protein>
<organism evidence="2 3">
    <name type="scientific">Methyloceanibacter stevinii</name>
    <dbReference type="NCBI Taxonomy" id="1774970"/>
    <lineage>
        <taxon>Bacteria</taxon>
        <taxon>Pseudomonadati</taxon>
        <taxon>Pseudomonadota</taxon>
        <taxon>Alphaproteobacteria</taxon>
        <taxon>Hyphomicrobiales</taxon>
        <taxon>Hyphomicrobiaceae</taxon>
        <taxon>Methyloceanibacter</taxon>
    </lineage>
</organism>
<gene>
    <name evidence="2" type="ORF">AUC70_09050</name>
</gene>
<evidence type="ECO:0000313" key="3">
    <source>
        <dbReference type="Proteomes" id="UP000094172"/>
    </source>
</evidence>
<evidence type="ECO:0000313" key="2">
    <source>
        <dbReference type="EMBL" id="ODR93787.1"/>
    </source>
</evidence>
<dbReference type="Pfam" id="PF05099">
    <property type="entry name" value="TerB"/>
    <property type="match status" value="1"/>
</dbReference>
<dbReference type="STRING" id="1774970.AUC70_09050"/>
<dbReference type="InterPro" id="IPR007791">
    <property type="entry name" value="DjlA_N"/>
</dbReference>
<dbReference type="InterPro" id="IPR029024">
    <property type="entry name" value="TerB-like"/>
</dbReference>
<proteinExistence type="predicted"/>
<dbReference type="Gene3D" id="1.10.3680.10">
    <property type="entry name" value="TerB-like"/>
    <property type="match status" value="1"/>
</dbReference>
<dbReference type="EMBL" id="LPWE01000013">
    <property type="protein sequence ID" value="ODR93787.1"/>
    <property type="molecule type" value="Genomic_DNA"/>
</dbReference>
<dbReference type="SUPFAM" id="SSF158682">
    <property type="entry name" value="TerB-like"/>
    <property type="match status" value="1"/>
</dbReference>
<evidence type="ECO:0000259" key="1">
    <source>
        <dbReference type="Pfam" id="PF05099"/>
    </source>
</evidence>
<dbReference type="RefSeq" id="WP_069445143.1">
    <property type="nucleotide sequence ID" value="NZ_LPWE01000013.1"/>
</dbReference>
<reference evidence="2 3" key="1">
    <citation type="journal article" date="2016" name="Environ. Microbiol.">
        <title>New Methyloceanibacter diversity from North Sea sediments includes methanotroph containing solely the soluble methane monooxygenase.</title>
        <authorList>
            <person name="Vekeman B."/>
            <person name="Kerckhof F.M."/>
            <person name="Cremers G."/>
            <person name="de Vos P."/>
            <person name="Vandamme P."/>
            <person name="Boon N."/>
            <person name="Op den Camp H.J."/>
            <person name="Heylen K."/>
        </authorList>
    </citation>
    <scope>NUCLEOTIDE SEQUENCE [LARGE SCALE GENOMIC DNA]</scope>
    <source>
        <strain evidence="2 3">R-67176</strain>
    </source>
</reference>
<keyword evidence="3" id="KW-1185">Reference proteome</keyword>